<dbReference type="Proteomes" id="UP001175353">
    <property type="component" value="Unassembled WGS sequence"/>
</dbReference>
<gene>
    <name evidence="2" type="ORF">LTR91_017371</name>
</gene>
<proteinExistence type="predicted"/>
<protein>
    <submittedName>
        <fullName evidence="2">Uncharacterized protein</fullName>
    </submittedName>
</protein>
<evidence type="ECO:0000313" key="2">
    <source>
        <dbReference type="EMBL" id="KAK0966926.1"/>
    </source>
</evidence>
<organism evidence="2 3">
    <name type="scientific">Friedmanniomyces endolithicus</name>
    <dbReference type="NCBI Taxonomy" id="329885"/>
    <lineage>
        <taxon>Eukaryota</taxon>
        <taxon>Fungi</taxon>
        <taxon>Dikarya</taxon>
        <taxon>Ascomycota</taxon>
        <taxon>Pezizomycotina</taxon>
        <taxon>Dothideomycetes</taxon>
        <taxon>Dothideomycetidae</taxon>
        <taxon>Mycosphaerellales</taxon>
        <taxon>Teratosphaeriaceae</taxon>
        <taxon>Friedmanniomyces</taxon>
    </lineage>
</organism>
<evidence type="ECO:0000313" key="3">
    <source>
        <dbReference type="Proteomes" id="UP001175353"/>
    </source>
</evidence>
<keyword evidence="3" id="KW-1185">Reference proteome</keyword>
<name>A0AAN6QJH2_9PEZI</name>
<dbReference type="AlphaFoldDB" id="A0AAN6QJH2"/>
<evidence type="ECO:0000256" key="1">
    <source>
        <dbReference type="SAM" id="MobiDB-lite"/>
    </source>
</evidence>
<sequence length="492" mass="55519">MAFLPALRRKPAFRDLRIASNILSLVLSHPRQPGTCLSVGLTDECLTTDTNLASLIPLPLFHGRSSAHRGNRPGRTTDVAAEVAEQTSVDWDELVPFPEYDEAYATELLQQSFLAELSWENPGSSESRRRVADEATSHQSRSRQSESRSQRSLTSPSQTHSSRTPDTDLSATQEAREAATIAGAECDYGESSSSLSTGRIVDNETELHDDETDMLRTLHGFPYDLRCRPYASCKPEQTFWKSCALMEIRSPNLIANIGIRDLIPSKIIHRSLHPRYHEYQLAPDLADKSAEYSINKMIRSTRQYDWKGEDKEDHVREAAVPVYLEQQESALEHTAALVPSPRRTAISQTHGIAPATRSSVVERGAIAVYGRPPTHQNGRRHDSWIAARDGRAWPTPAQRQTSQPTGQLPSPTRDHNCPERDSSENEQSRDAVRRRHEDNSDQRRNNRPDDSGVRDPVTRPEELRRDARRADMLWTTRITTYRATPEKEPHSE</sequence>
<feature type="region of interest" description="Disordered" evidence="1">
    <location>
        <begin position="120"/>
        <end position="177"/>
    </location>
</feature>
<reference evidence="2" key="1">
    <citation type="submission" date="2023-06" db="EMBL/GenBank/DDBJ databases">
        <title>Black Yeasts Isolated from many extreme environments.</title>
        <authorList>
            <person name="Coleine C."/>
            <person name="Stajich J.E."/>
            <person name="Selbmann L."/>
        </authorList>
    </citation>
    <scope>NUCLEOTIDE SEQUENCE</scope>
    <source>
        <strain evidence="2">CCFEE 5200</strain>
    </source>
</reference>
<comment type="caution">
    <text evidence="2">The sequence shown here is derived from an EMBL/GenBank/DDBJ whole genome shotgun (WGS) entry which is preliminary data.</text>
</comment>
<feature type="compositionally biased region" description="Polar residues" evidence="1">
    <location>
        <begin position="397"/>
        <end position="410"/>
    </location>
</feature>
<feature type="region of interest" description="Disordered" evidence="1">
    <location>
        <begin position="392"/>
        <end position="492"/>
    </location>
</feature>
<accession>A0AAN6QJH2</accession>
<feature type="compositionally biased region" description="Basic and acidic residues" evidence="1">
    <location>
        <begin position="412"/>
        <end position="471"/>
    </location>
</feature>
<dbReference type="EMBL" id="JAUJLE010000224">
    <property type="protein sequence ID" value="KAK0966926.1"/>
    <property type="molecule type" value="Genomic_DNA"/>
</dbReference>
<feature type="compositionally biased region" description="Basic and acidic residues" evidence="1">
    <location>
        <begin position="126"/>
        <end position="136"/>
    </location>
</feature>
<feature type="compositionally biased region" description="Polar residues" evidence="1">
    <location>
        <begin position="159"/>
        <end position="173"/>
    </location>
</feature>